<protein>
    <submittedName>
        <fullName evidence="7">U4/U6.U5 small nuclear ribonucleoprotein component</fullName>
    </submittedName>
</protein>
<sequence>MSSEKSNFGRRTWDRDEYLQLKKSNQLQTSFASKLNTLQTDNKQLYDKLYQKYGTQNYDTLLATQLKDVNKLMLKSSNDDGSTARKGKKFGFYCELCDFTFNNNMQFVSHLNEKVHFDSFEKVFGQEYVRDKRDNDDIPLSEFNQTVSSLLKIYQKELKTKLKKSLPTKNASSSSGVQNQVAKPEDKDKLKRSKLKKNKKKQKKQPNATKDDIAKIMGFNKFK</sequence>
<evidence type="ECO:0000256" key="3">
    <source>
        <dbReference type="ARBA" id="ARBA00022833"/>
    </source>
</evidence>
<keyword evidence="2" id="KW-0863">Zinc-finger</keyword>
<dbReference type="GO" id="GO:0008270">
    <property type="term" value="F:zinc ion binding"/>
    <property type="evidence" value="ECO:0007669"/>
    <property type="project" value="UniProtKB-KW"/>
</dbReference>
<dbReference type="Pfam" id="PF12171">
    <property type="entry name" value="zf-C2H2_jaz"/>
    <property type="match status" value="1"/>
</dbReference>
<comment type="caution">
    <text evidence="7">The sequence shown here is derived from an EMBL/GenBank/DDBJ whole genome shotgun (WGS) entry which is preliminary data.</text>
</comment>
<dbReference type="PANTHER" id="PTHR45986:SF1">
    <property type="entry name" value="ZINC FINGER MATRIN-TYPE PROTEIN 2"/>
    <property type="match status" value="1"/>
</dbReference>
<name>A0A1E5RP01_9ASCO</name>
<reference evidence="8" key="1">
    <citation type="journal article" date="2016" name="Genome Announc.">
        <title>Genome sequences of three species of Hanseniaspora isolated from spontaneous wine fermentations.</title>
        <authorList>
            <person name="Sternes P.R."/>
            <person name="Lee D."/>
            <person name="Kutyna D.R."/>
            <person name="Borneman A.R."/>
        </authorList>
    </citation>
    <scope>NUCLEOTIDE SEQUENCE [LARGE SCALE GENOMIC DNA]</scope>
    <source>
        <strain evidence="8">AWRI3579</strain>
    </source>
</reference>
<evidence type="ECO:0000256" key="4">
    <source>
        <dbReference type="ARBA" id="ARBA00023242"/>
    </source>
</evidence>
<evidence type="ECO:0000313" key="7">
    <source>
        <dbReference type="EMBL" id="OEJ88610.1"/>
    </source>
</evidence>
<dbReference type="InterPro" id="IPR036236">
    <property type="entry name" value="Znf_C2H2_sf"/>
</dbReference>
<accession>A0A1E5RP01</accession>
<dbReference type="STRING" id="56408.A0A1E5RP01"/>
<dbReference type="InParanoid" id="A0A1E5RP01"/>
<feature type="region of interest" description="Disordered" evidence="5">
    <location>
        <begin position="164"/>
        <end position="223"/>
    </location>
</feature>
<dbReference type="FunCoup" id="A0A1E5RP01">
    <property type="interactions" value="382"/>
</dbReference>
<keyword evidence="8" id="KW-1185">Reference proteome</keyword>
<keyword evidence="4" id="KW-0539">Nucleus</keyword>
<feature type="domain" description="C2H2-type" evidence="6">
    <location>
        <begin position="94"/>
        <end position="116"/>
    </location>
</feature>
<keyword evidence="1" id="KW-0479">Metal-binding</keyword>
<evidence type="ECO:0000259" key="6">
    <source>
        <dbReference type="PROSITE" id="PS00028"/>
    </source>
</evidence>
<evidence type="ECO:0000256" key="5">
    <source>
        <dbReference type="SAM" id="MobiDB-lite"/>
    </source>
</evidence>
<keyword evidence="7" id="KW-0687">Ribonucleoprotein</keyword>
<dbReference type="GO" id="GO:0000398">
    <property type="term" value="P:mRNA splicing, via spliceosome"/>
    <property type="evidence" value="ECO:0007669"/>
    <property type="project" value="InterPro"/>
</dbReference>
<dbReference type="SUPFAM" id="SSF57667">
    <property type="entry name" value="beta-beta-alpha zinc fingers"/>
    <property type="match status" value="1"/>
</dbReference>
<dbReference type="InterPro" id="IPR013087">
    <property type="entry name" value="Znf_C2H2_type"/>
</dbReference>
<evidence type="ECO:0000256" key="1">
    <source>
        <dbReference type="ARBA" id="ARBA00022723"/>
    </source>
</evidence>
<evidence type="ECO:0000313" key="8">
    <source>
        <dbReference type="Proteomes" id="UP000095728"/>
    </source>
</evidence>
<proteinExistence type="predicted"/>
<dbReference type="PROSITE" id="PS00028">
    <property type="entry name" value="ZINC_FINGER_C2H2_1"/>
    <property type="match status" value="1"/>
</dbReference>
<dbReference type="GO" id="GO:0005681">
    <property type="term" value="C:spliceosomal complex"/>
    <property type="evidence" value="ECO:0007669"/>
    <property type="project" value="InterPro"/>
</dbReference>
<feature type="compositionally biased region" description="Basic residues" evidence="5">
    <location>
        <begin position="190"/>
        <end position="204"/>
    </location>
</feature>
<dbReference type="EMBL" id="LPNM01000005">
    <property type="protein sequence ID" value="OEJ88610.1"/>
    <property type="molecule type" value="Genomic_DNA"/>
</dbReference>
<dbReference type="InterPro" id="IPR022755">
    <property type="entry name" value="Znf_C2H2_jaz"/>
</dbReference>
<dbReference type="Gene3D" id="3.30.160.60">
    <property type="entry name" value="Classic Zinc Finger"/>
    <property type="match status" value="1"/>
</dbReference>
<dbReference type="OrthoDB" id="30343at2759"/>
<keyword evidence="3" id="KW-0862">Zinc</keyword>
<evidence type="ECO:0000256" key="2">
    <source>
        <dbReference type="ARBA" id="ARBA00022771"/>
    </source>
</evidence>
<dbReference type="AlphaFoldDB" id="A0A1E5RP01"/>
<dbReference type="GO" id="GO:0046540">
    <property type="term" value="C:U4/U6 x U5 tri-snRNP complex"/>
    <property type="evidence" value="ECO:0007669"/>
    <property type="project" value="TreeGrafter"/>
</dbReference>
<organism evidence="7 8">
    <name type="scientific">Hanseniaspora osmophila</name>
    <dbReference type="NCBI Taxonomy" id="56408"/>
    <lineage>
        <taxon>Eukaryota</taxon>
        <taxon>Fungi</taxon>
        <taxon>Dikarya</taxon>
        <taxon>Ascomycota</taxon>
        <taxon>Saccharomycotina</taxon>
        <taxon>Saccharomycetes</taxon>
        <taxon>Saccharomycodales</taxon>
        <taxon>Saccharomycodaceae</taxon>
        <taxon>Hanseniaspora</taxon>
    </lineage>
</organism>
<dbReference type="PANTHER" id="PTHR45986">
    <property type="entry name" value="ZINC FINGER MATRIN-TYPE PROTEIN 2"/>
    <property type="match status" value="1"/>
</dbReference>
<dbReference type="Proteomes" id="UP000095728">
    <property type="component" value="Unassembled WGS sequence"/>
</dbReference>
<feature type="compositionally biased region" description="Polar residues" evidence="5">
    <location>
        <begin position="170"/>
        <end position="181"/>
    </location>
</feature>
<gene>
    <name evidence="7" type="ORF">AWRI3579_g936</name>
</gene>
<dbReference type="InterPro" id="IPR040107">
    <property type="entry name" value="Snu23"/>
</dbReference>